<feature type="coiled-coil region" evidence="5">
    <location>
        <begin position="51"/>
        <end position="78"/>
    </location>
</feature>
<organism evidence="7 8">
    <name type="scientific">Necator americanus</name>
    <name type="common">Human hookworm</name>
    <dbReference type="NCBI Taxonomy" id="51031"/>
    <lineage>
        <taxon>Eukaryota</taxon>
        <taxon>Metazoa</taxon>
        <taxon>Ecdysozoa</taxon>
        <taxon>Nematoda</taxon>
        <taxon>Chromadorea</taxon>
        <taxon>Rhabditida</taxon>
        <taxon>Rhabditina</taxon>
        <taxon>Rhabditomorpha</taxon>
        <taxon>Strongyloidea</taxon>
        <taxon>Ancylostomatidae</taxon>
        <taxon>Bunostominae</taxon>
        <taxon>Necator</taxon>
    </lineage>
</organism>
<evidence type="ECO:0000256" key="2">
    <source>
        <dbReference type="ARBA" id="ARBA00022771"/>
    </source>
</evidence>
<keyword evidence="1" id="KW-0479">Metal-binding</keyword>
<accession>W2TWS5</accession>
<evidence type="ECO:0000259" key="6">
    <source>
        <dbReference type="PROSITE" id="PS50157"/>
    </source>
</evidence>
<keyword evidence="5" id="KW-0175">Coiled coil</keyword>
<dbReference type="GO" id="GO:0005634">
    <property type="term" value="C:nucleus"/>
    <property type="evidence" value="ECO:0007669"/>
    <property type="project" value="UniProtKB-ARBA"/>
</dbReference>
<dbReference type="PROSITE" id="PS00028">
    <property type="entry name" value="ZINC_FINGER_C2H2_1"/>
    <property type="match status" value="1"/>
</dbReference>
<dbReference type="SMART" id="SM00355">
    <property type="entry name" value="ZnF_C2H2"/>
    <property type="match status" value="1"/>
</dbReference>
<dbReference type="GO" id="GO:0000122">
    <property type="term" value="P:negative regulation of transcription by RNA polymerase II"/>
    <property type="evidence" value="ECO:0007669"/>
    <property type="project" value="UniProtKB-ARBA"/>
</dbReference>
<dbReference type="InterPro" id="IPR013087">
    <property type="entry name" value="Znf_C2H2_type"/>
</dbReference>
<evidence type="ECO:0000313" key="8">
    <source>
        <dbReference type="Proteomes" id="UP000053676"/>
    </source>
</evidence>
<evidence type="ECO:0000256" key="5">
    <source>
        <dbReference type="SAM" id="Coils"/>
    </source>
</evidence>
<dbReference type="InterPro" id="IPR036236">
    <property type="entry name" value="Znf_C2H2_sf"/>
</dbReference>
<evidence type="ECO:0000256" key="4">
    <source>
        <dbReference type="PROSITE-ProRule" id="PRU00042"/>
    </source>
</evidence>
<proteinExistence type="predicted"/>
<dbReference type="PROSITE" id="PS50157">
    <property type="entry name" value="ZINC_FINGER_C2H2_2"/>
    <property type="match status" value="1"/>
</dbReference>
<protein>
    <submittedName>
        <fullName evidence="7">Zinc finger, C2H2 type</fullName>
    </submittedName>
</protein>
<sequence length="152" mass="17677">MLRRHRRLVHGVMEEEVGIENYSAELGYCPHCCSMVALEQVEAHRLLHSIHVHLDNRKKRMEAKKEKARKTIEAIKAASKSTSGRKRKCFTCEQCDKTFLRASDFQRHSGVHGQLSNQFGFYIVYYVLYLCHPAKGFFFVFTDAYDFSSHSN</sequence>
<dbReference type="GO" id="GO:0008270">
    <property type="term" value="F:zinc ion binding"/>
    <property type="evidence" value="ECO:0007669"/>
    <property type="project" value="UniProtKB-KW"/>
</dbReference>
<dbReference type="FunFam" id="3.30.160.60:FF:000446">
    <property type="entry name" value="Zinc finger protein"/>
    <property type="match status" value="1"/>
</dbReference>
<evidence type="ECO:0000256" key="3">
    <source>
        <dbReference type="ARBA" id="ARBA00022833"/>
    </source>
</evidence>
<keyword evidence="8" id="KW-1185">Reference proteome</keyword>
<keyword evidence="2 4" id="KW-0863">Zinc-finger</keyword>
<evidence type="ECO:0000256" key="1">
    <source>
        <dbReference type="ARBA" id="ARBA00022723"/>
    </source>
</evidence>
<gene>
    <name evidence="7" type="ORF">NECAME_01417</name>
</gene>
<dbReference type="KEGG" id="nai:NECAME_01417"/>
<dbReference type="AlphaFoldDB" id="W2TWS5"/>
<dbReference type="EMBL" id="KI657713">
    <property type="protein sequence ID" value="ETN85526.1"/>
    <property type="molecule type" value="Genomic_DNA"/>
</dbReference>
<keyword evidence="3" id="KW-0862">Zinc</keyword>
<dbReference type="SUPFAM" id="SSF57667">
    <property type="entry name" value="beta-beta-alpha zinc fingers"/>
    <property type="match status" value="1"/>
</dbReference>
<reference evidence="8" key="1">
    <citation type="journal article" date="2014" name="Nat. Genet.">
        <title>Genome of the human hookworm Necator americanus.</title>
        <authorList>
            <person name="Tang Y.T."/>
            <person name="Gao X."/>
            <person name="Rosa B.A."/>
            <person name="Abubucker S."/>
            <person name="Hallsworth-Pepin K."/>
            <person name="Martin J."/>
            <person name="Tyagi R."/>
            <person name="Heizer E."/>
            <person name="Zhang X."/>
            <person name="Bhonagiri-Palsikar V."/>
            <person name="Minx P."/>
            <person name="Warren W.C."/>
            <person name="Wang Q."/>
            <person name="Zhan B."/>
            <person name="Hotez P.J."/>
            <person name="Sternberg P.W."/>
            <person name="Dougall A."/>
            <person name="Gaze S.T."/>
            <person name="Mulvenna J."/>
            <person name="Sotillo J."/>
            <person name="Ranganathan S."/>
            <person name="Rabelo E.M."/>
            <person name="Wilson R.K."/>
            <person name="Felgner P.L."/>
            <person name="Bethony J."/>
            <person name="Hawdon J.M."/>
            <person name="Gasser R.B."/>
            <person name="Loukas A."/>
            <person name="Mitreva M."/>
        </authorList>
    </citation>
    <scope>NUCLEOTIDE SEQUENCE [LARGE SCALE GENOMIC DNA]</scope>
</reference>
<evidence type="ECO:0000313" key="7">
    <source>
        <dbReference type="EMBL" id="ETN85526.1"/>
    </source>
</evidence>
<dbReference type="Proteomes" id="UP000053676">
    <property type="component" value="Unassembled WGS sequence"/>
</dbReference>
<feature type="domain" description="C2H2-type" evidence="6">
    <location>
        <begin position="90"/>
        <end position="112"/>
    </location>
</feature>
<name>W2TWS5_NECAM</name>
<dbReference type="Gene3D" id="3.30.160.60">
    <property type="entry name" value="Classic Zinc Finger"/>
    <property type="match status" value="1"/>
</dbReference>